<evidence type="ECO:0000313" key="3">
    <source>
        <dbReference type="Proteomes" id="UP001056035"/>
    </source>
</evidence>
<dbReference type="InterPro" id="IPR050855">
    <property type="entry name" value="NDM-1-like"/>
</dbReference>
<dbReference type="Proteomes" id="UP001056035">
    <property type="component" value="Chromosome"/>
</dbReference>
<evidence type="ECO:0000313" key="2">
    <source>
        <dbReference type="EMBL" id="UTI64200.1"/>
    </source>
</evidence>
<evidence type="ECO:0000259" key="1">
    <source>
        <dbReference type="SMART" id="SM00849"/>
    </source>
</evidence>
<organism evidence="2 3">
    <name type="scientific">Paraconexibacter antarcticus</name>
    <dbReference type="NCBI Taxonomy" id="2949664"/>
    <lineage>
        <taxon>Bacteria</taxon>
        <taxon>Bacillati</taxon>
        <taxon>Actinomycetota</taxon>
        <taxon>Thermoleophilia</taxon>
        <taxon>Solirubrobacterales</taxon>
        <taxon>Paraconexibacteraceae</taxon>
        <taxon>Paraconexibacter</taxon>
    </lineage>
</organism>
<dbReference type="RefSeq" id="WP_254570913.1">
    <property type="nucleotide sequence ID" value="NZ_CP098502.1"/>
</dbReference>
<dbReference type="Gene3D" id="3.60.15.10">
    <property type="entry name" value="Ribonuclease Z/Hydroxyacylglutathione hydrolase-like"/>
    <property type="match status" value="1"/>
</dbReference>
<protein>
    <submittedName>
        <fullName evidence="2">MBL fold metallo-hydrolase</fullName>
    </submittedName>
</protein>
<gene>
    <name evidence="2" type="ORF">NBH00_23035</name>
</gene>
<dbReference type="InterPro" id="IPR001279">
    <property type="entry name" value="Metallo-B-lactamas"/>
</dbReference>
<sequence length="333" mass="37044">MTAPAHKREVGRGERVLPGVWRLRLPLPWPGVPHCNAWAVARGDGIVLFDTGMHGPGSMAQLERALKQVNLRLEHVRLLVVTHAHSDHYGQAATIVERAGCELWMSPHHQHQTQFGSDQEAALSRRIEIARQSGVPAEPLAAYEEAAKDRETGVAGIVLPDRELVDGVRIETDLGVLDVVETPGHAPSHVCLHQPERRLLISGDHLLGRVSIYFEHGWSPDPVGEFLASLDKVEALDVRLCLSGHGRTFTDVEAHIDANRRLVAEQVERHHRQLQDGPLTAFEMVARVHDEAINLSNASWWMAETRCYLEHLEALGRATRAVDDEDVTRWTAA</sequence>
<feature type="domain" description="Metallo-beta-lactamase" evidence="1">
    <location>
        <begin position="34"/>
        <end position="245"/>
    </location>
</feature>
<accession>A0ABY5DU80</accession>
<dbReference type="SUPFAM" id="SSF56281">
    <property type="entry name" value="Metallo-hydrolase/oxidoreductase"/>
    <property type="match status" value="1"/>
</dbReference>
<dbReference type="PANTHER" id="PTHR42951">
    <property type="entry name" value="METALLO-BETA-LACTAMASE DOMAIN-CONTAINING"/>
    <property type="match status" value="1"/>
</dbReference>
<dbReference type="SMART" id="SM00849">
    <property type="entry name" value="Lactamase_B"/>
    <property type="match status" value="1"/>
</dbReference>
<reference evidence="2 3" key="1">
    <citation type="submission" date="2022-06" db="EMBL/GenBank/DDBJ databases">
        <title>Paraconexibacter antarcticus.</title>
        <authorList>
            <person name="Kim C.S."/>
        </authorList>
    </citation>
    <scope>NUCLEOTIDE SEQUENCE [LARGE SCALE GENOMIC DNA]</scope>
    <source>
        <strain evidence="2 3">02-257</strain>
    </source>
</reference>
<name>A0ABY5DU80_9ACTN</name>
<dbReference type="InterPro" id="IPR036866">
    <property type="entry name" value="RibonucZ/Hydroxyglut_hydro"/>
</dbReference>
<keyword evidence="3" id="KW-1185">Reference proteome</keyword>
<proteinExistence type="predicted"/>
<dbReference type="EMBL" id="CP098502">
    <property type="protein sequence ID" value="UTI64200.1"/>
    <property type="molecule type" value="Genomic_DNA"/>
</dbReference>
<dbReference type="Pfam" id="PF00753">
    <property type="entry name" value="Lactamase_B"/>
    <property type="match status" value="1"/>
</dbReference>